<keyword evidence="6" id="KW-0598">Phosphotransferase system</keyword>
<dbReference type="GeneID" id="93277740"/>
<feature type="domain" description="PTS EIIB type-4" evidence="8">
    <location>
        <begin position="1"/>
        <end position="162"/>
    </location>
</feature>
<dbReference type="GO" id="GO:0008982">
    <property type="term" value="F:protein-N(PI)-phosphohistidine-sugar phosphotransferase activity"/>
    <property type="evidence" value="ECO:0007669"/>
    <property type="project" value="InterPro"/>
</dbReference>
<evidence type="ECO:0000313" key="9">
    <source>
        <dbReference type="EMBL" id="SET97713.1"/>
    </source>
</evidence>
<evidence type="ECO:0000256" key="6">
    <source>
        <dbReference type="ARBA" id="ARBA00022683"/>
    </source>
</evidence>
<keyword evidence="2" id="KW-0813">Transport</keyword>
<name>A0A1I0ILP6_9FIRM</name>
<evidence type="ECO:0000256" key="7">
    <source>
        <dbReference type="ARBA" id="ARBA00022777"/>
    </source>
</evidence>
<evidence type="ECO:0000313" key="10">
    <source>
        <dbReference type="Proteomes" id="UP000198508"/>
    </source>
</evidence>
<evidence type="ECO:0000256" key="2">
    <source>
        <dbReference type="ARBA" id="ARBA00022448"/>
    </source>
</evidence>
<dbReference type="Gene3D" id="3.40.35.10">
    <property type="entry name" value="Phosphotransferase system, sorbose subfamily IIB component"/>
    <property type="match status" value="1"/>
</dbReference>
<dbReference type="SUPFAM" id="SSF52728">
    <property type="entry name" value="PTS IIb component"/>
    <property type="match status" value="1"/>
</dbReference>
<keyword evidence="4" id="KW-0762">Sugar transport</keyword>
<dbReference type="AlphaFoldDB" id="A0A1I0ILP6"/>
<dbReference type="GO" id="GO:0009401">
    <property type="term" value="P:phosphoenolpyruvate-dependent sugar phosphotransferase system"/>
    <property type="evidence" value="ECO:0007669"/>
    <property type="project" value="UniProtKB-KW"/>
</dbReference>
<evidence type="ECO:0000256" key="4">
    <source>
        <dbReference type="ARBA" id="ARBA00022597"/>
    </source>
</evidence>
<protein>
    <submittedName>
        <fullName evidence="9">PTS system, mannose-specific IIB component</fullName>
    </submittedName>
</protein>
<dbReference type="Pfam" id="PF03830">
    <property type="entry name" value="PTSIIB_sorb"/>
    <property type="match status" value="1"/>
</dbReference>
<keyword evidence="7" id="KW-0418">Kinase</keyword>
<gene>
    <name evidence="9" type="ORF">SAMN05216313_12231</name>
</gene>
<evidence type="ECO:0000256" key="1">
    <source>
        <dbReference type="ARBA" id="ARBA00004496"/>
    </source>
</evidence>
<dbReference type="InterPro" id="IPR004720">
    <property type="entry name" value="PTS_IIB_sorbose-sp"/>
</dbReference>
<reference evidence="10" key="1">
    <citation type="submission" date="2016-10" db="EMBL/GenBank/DDBJ databases">
        <authorList>
            <person name="Varghese N."/>
            <person name="Submissions S."/>
        </authorList>
    </citation>
    <scope>NUCLEOTIDE SEQUENCE [LARGE SCALE GENOMIC DNA]</scope>
    <source>
        <strain evidence="10">NLAE-zl-G277</strain>
    </source>
</reference>
<organism evidence="9 10">
    <name type="scientific">Enterocloster lavalensis</name>
    <dbReference type="NCBI Taxonomy" id="460384"/>
    <lineage>
        <taxon>Bacteria</taxon>
        <taxon>Bacillati</taxon>
        <taxon>Bacillota</taxon>
        <taxon>Clostridia</taxon>
        <taxon>Lachnospirales</taxon>
        <taxon>Lachnospiraceae</taxon>
        <taxon>Enterocloster</taxon>
    </lineage>
</organism>
<dbReference type="InterPro" id="IPR036667">
    <property type="entry name" value="PTS_IIB_sorbose-sp_sf"/>
</dbReference>
<dbReference type="Proteomes" id="UP000198508">
    <property type="component" value="Unassembled WGS sequence"/>
</dbReference>
<proteinExistence type="predicted"/>
<dbReference type="PROSITE" id="PS51101">
    <property type="entry name" value="PTS_EIIB_TYPE_4"/>
    <property type="match status" value="1"/>
</dbReference>
<dbReference type="EMBL" id="FOIM01000022">
    <property type="protein sequence ID" value="SET97713.1"/>
    <property type="molecule type" value="Genomic_DNA"/>
</dbReference>
<evidence type="ECO:0000256" key="3">
    <source>
        <dbReference type="ARBA" id="ARBA00022490"/>
    </source>
</evidence>
<dbReference type="RefSeq" id="WP_007713743.1">
    <property type="nucleotide sequence ID" value="NZ_CABJCG010000012.1"/>
</dbReference>
<sequence length="162" mass="18357">MAISFIRVDDRIIHGQIIIRWSTEYPCDGIIAVDDKAASSEVIRNALLAASTKKTFIWTREKFKAKMEEAAASSKNYFVITKTPETMAELLVDWGMKVNTKTLNIGPQSAKKDTVRVSKNADITKEDIAAYEKIHSAGYQIEFQLVPDFSKVRWSDVREKLI</sequence>
<comment type="subcellular location">
    <subcellularLocation>
        <location evidence="1">Cytoplasm</location>
    </subcellularLocation>
</comment>
<accession>A0A1I0ILP6</accession>
<dbReference type="STRING" id="460384.SAMN05216313_12231"/>
<keyword evidence="10" id="KW-1185">Reference proteome</keyword>
<dbReference type="GO" id="GO:0005737">
    <property type="term" value="C:cytoplasm"/>
    <property type="evidence" value="ECO:0007669"/>
    <property type="project" value="UniProtKB-SubCell"/>
</dbReference>
<keyword evidence="5" id="KW-0808">Transferase</keyword>
<evidence type="ECO:0000256" key="5">
    <source>
        <dbReference type="ARBA" id="ARBA00022679"/>
    </source>
</evidence>
<evidence type="ECO:0000259" key="8">
    <source>
        <dbReference type="PROSITE" id="PS51101"/>
    </source>
</evidence>
<dbReference type="GO" id="GO:0016301">
    <property type="term" value="F:kinase activity"/>
    <property type="evidence" value="ECO:0007669"/>
    <property type="project" value="UniProtKB-KW"/>
</dbReference>
<keyword evidence="3" id="KW-0963">Cytoplasm</keyword>